<dbReference type="SUPFAM" id="SSF49764">
    <property type="entry name" value="HSP20-like chaperones"/>
    <property type="match status" value="1"/>
</dbReference>
<dbReference type="InterPro" id="IPR002068">
    <property type="entry name" value="A-crystallin/Hsp20_dom"/>
</dbReference>
<dbReference type="RefSeq" id="WP_209797175.1">
    <property type="nucleotide sequence ID" value="NZ_JAGGJZ010000005.1"/>
</dbReference>
<evidence type="ECO:0000256" key="2">
    <source>
        <dbReference type="RuleBase" id="RU003616"/>
    </source>
</evidence>
<dbReference type="Gene3D" id="2.60.40.790">
    <property type="match status" value="1"/>
</dbReference>
<feature type="domain" description="SHSP" evidence="3">
    <location>
        <begin position="47"/>
        <end position="160"/>
    </location>
</feature>
<dbReference type="Pfam" id="PF00011">
    <property type="entry name" value="HSP20"/>
    <property type="match status" value="1"/>
</dbReference>
<dbReference type="Proteomes" id="UP000783390">
    <property type="component" value="Unassembled WGS sequence"/>
</dbReference>
<evidence type="ECO:0000313" key="4">
    <source>
        <dbReference type="EMBL" id="MBP1890250.1"/>
    </source>
</evidence>
<comment type="caution">
    <text evidence="4">The sequence shown here is derived from an EMBL/GenBank/DDBJ whole genome shotgun (WGS) entry which is preliminary data.</text>
</comment>
<proteinExistence type="inferred from homology"/>
<evidence type="ECO:0000313" key="5">
    <source>
        <dbReference type="Proteomes" id="UP000783390"/>
    </source>
</evidence>
<comment type="similarity">
    <text evidence="1 2">Belongs to the small heat shock protein (HSP20) family.</text>
</comment>
<accession>A0ABS4F1W6</accession>
<keyword evidence="5" id="KW-1185">Reference proteome</keyword>
<name>A0ABS4F1W6_9CLOT</name>
<dbReference type="EMBL" id="JAGGJZ010000005">
    <property type="protein sequence ID" value="MBP1890250.1"/>
    <property type="molecule type" value="Genomic_DNA"/>
</dbReference>
<evidence type="ECO:0000259" key="3">
    <source>
        <dbReference type="PROSITE" id="PS01031"/>
    </source>
</evidence>
<protein>
    <submittedName>
        <fullName evidence="4">HSP20 family protein</fullName>
    </submittedName>
</protein>
<evidence type="ECO:0000256" key="1">
    <source>
        <dbReference type="PROSITE-ProRule" id="PRU00285"/>
    </source>
</evidence>
<gene>
    <name evidence="4" type="ORF">J2Z53_001840</name>
</gene>
<sequence length="165" mass="19422">MRNRNVMKNSDMFSNIFAQTFSTIINDTNLIDNLFNSFFSEDTFQNINLGENLIKVNIKNEKDKYLIEGVFPGIERKDIRIDYKDDYIYLNVNRKQVYSNGYNMSMVVMQYGDGFSKEFFVPNGDISKMNASFKNHRLRLELPKLNIESFDDNCNIIDVVDFKEE</sequence>
<dbReference type="PROSITE" id="PS01031">
    <property type="entry name" value="SHSP"/>
    <property type="match status" value="1"/>
</dbReference>
<reference evidence="4 5" key="1">
    <citation type="submission" date="2021-03" db="EMBL/GenBank/DDBJ databases">
        <title>Genomic Encyclopedia of Type Strains, Phase IV (KMG-IV): sequencing the most valuable type-strain genomes for metagenomic binning, comparative biology and taxonomic classification.</title>
        <authorList>
            <person name="Goeker M."/>
        </authorList>
    </citation>
    <scope>NUCLEOTIDE SEQUENCE [LARGE SCALE GENOMIC DNA]</scope>
    <source>
        <strain evidence="4 5">DSM 3984</strain>
    </source>
</reference>
<dbReference type="InterPro" id="IPR008978">
    <property type="entry name" value="HSP20-like_chaperone"/>
</dbReference>
<organism evidence="4 5">
    <name type="scientific">Clostridium moniliforme</name>
    <dbReference type="NCBI Taxonomy" id="39489"/>
    <lineage>
        <taxon>Bacteria</taxon>
        <taxon>Bacillati</taxon>
        <taxon>Bacillota</taxon>
        <taxon>Clostridia</taxon>
        <taxon>Eubacteriales</taxon>
        <taxon>Clostridiaceae</taxon>
        <taxon>Clostridium</taxon>
    </lineage>
</organism>